<proteinExistence type="inferred from homology"/>
<comment type="caution">
    <text evidence="6">Lacks conserved residue(s) required for the propagation of feature annotation.</text>
</comment>
<evidence type="ECO:0000256" key="4">
    <source>
        <dbReference type="ARBA" id="ARBA00022989"/>
    </source>
</evidence>
<dbReference type="PANTHER" id="PTHR23427:SF2">
    <property type="entry name" value="SURFEIT LOCUS PROTEIN 1"/>
    <property type="match status" value="1"/>
</dbReference>
<name>A0A1T2L8Q8_9GAMM</name>
<evidence type="ECO:0000256" key="6">
    <source>
        <dbReference type="RuleBase" id="RU363076"/>
    </source>
</evidence>
<keyword evidence="8" id="KW-1185">Reference proteome</keyword>
<dbReference type="InterPro" id="IPR002994">
    <property type="entry name" value="Surf1/Shy1"/>
</dbReference>
<dbReference type="InterPro" id="IPR045214">
    <property type="entry name" value="Surf1/Surf4"/>
</dbReference>
<dbReference type="AlphaFoldDB" id="A0A1T2L8Q8"/>
<comment type="subcellular location">
    <subcellularLocation>
        <location evidence="6">Cell membrane</location>
        <topology evidence="6">Multi-pass membrane protein</topology>
    </subcellularLocation>
    <subcellularLocation>
        <location evidence="1">Membrane</location>
    </subcellularLocation>
</comment>
<dbReference type="PROSITE" id="PS50895">
    <property type="entry name" value="SURF1"/>
    <property type="match status" value="1"/>
</dbReference>
<accession>A0A1T2L8Q8</accession>
<feature type="transmembrane region" description="Helical" evidence="6">
    <location>
        <begin position="208"/>
        <end position="229"/>
    </location>
</feature>
<sequence length="237" mass="27426">MVPGPMRIERFSPSLTLLTLLLLSLLMSLGFWQLDRADQKRELIRVYRERLVEPAIPLAEVRAEWQTHLYRRVVFKGHFLEKMQVLLENQVRKGRAGVHDYRVFKTEDGILFLINLGWHETSGPYAATDPGLVTLEGLVRSPPEVGLRLGDLETIPFTTPLKTPYLDIDWISSRFEIKAEPFVVLLENETTETDEWMPIHFPPEKHQGYALTWFSLAATLLILFGFYTFSKQPTDKK</sequence>
<dbReference type="PANTHER" id="PTHR23427">
    <property type="entry name" value="SURFEIT LOCUS PROTEIN"/>
    <property type="match status" value="1"/>
</dbReference>
<dbReference type="CDD" id="cd06662">
    <property type="entry name" value="SURF1"/>
    <property type="match status" value="1"/>
</dbReference>
<evidence type="ECO:0000313" key="8">
    <source>
        <dbReference type="Proteomes" id="UP000190198"/>
    </source>
</evidence>
<evidence type="ECO:0000313" key="7">
    <source>
        <dbReference type="EMBL" id="OOZ41450.1"/>
    </source>
</evidence>
<keyword evidence="3 6" id="KW-0812">Transmembrane</keyword>
<comment type="caution">
    <text evidence="7">The sequence shown here is derived from an EMBL/GenBank/DDBJ whole genome shotgun (WGS) entry which is preliminary data.</text>
</comment>
<organism evidence="7 8">
    <name type="scientific">Solemya elarraichensis gill symbiont</name>
    <dbReference type="NCBI Taxonomy" id="1918949"/>
    <lineage>
        <taxon>Bacteria</taxon>
        <taxon>Pseudomonadati</taxon>
        <taxon>Pseudomonadota</taxon>
        <taxon>Gammaproteobacteria</taxon>
        <taxon>sulfur-oxidizing symbionts</taxon>
    </lineage>
</organism>
<evidence type="ECO:0000256" key="3">
    <source>
        <dbReference type="ARBA" id="ARBA00022692"/>
    </source>
</evidence>
<evidence type="ECO:0000256" key="5">
    <source>
        <dbReference type="ARBA" id="ARBA00023136"/>
    </source>
</evidence>
<dbReference type="OrthoDB" id="9789940at2"/>
<gene>
    <name evidence="7" type="ORF">BOW52_04590</name>
</gene>
<protein>
    <recommendedName>
        <fullName evidence="6">SURF1-like protein</fullName>
    </recommendedName>
</protein>
<evidence type="ECO:0000256" key="1">
    <source>
        <dbReference type="ARBA" id="ARBA00004370"/>
    </source>
</evidence>
<evidence type="ECO:0000256" key="2">
    <source>
        <dbReference type="ARBA" id="ARBA00007165"/>
    </source>
</evidence>
<comment type="similarity">
    <text evidence="2 6">Belongs to the SURF1 family.</text>
</comment>
<keyword evidence="5 6" id="KW-0472">Membrane</keyword>
<dbReference type="Proteomes" id="UP000190198">
    <property type="component" value="Unassembled WGS sequence"/>
</dbReference>
<keyword evidence="4 6" id="KW-1133">Transmembrane helix</keyword>
<dbReference type="GO" id="GO:0005886">
    <property type="term" value="C:plasma membrane"/>
    <property type="evidence" value="ECO:0007669"/>
    <property type="project" value="UniProtKB-SubCell"/>
</dbReference>
<keyword evidence="6" id="KW-1003">Cell membrane</keyword>
<reference evidence="7 8" key="1">
    <citation type="submission" date="2016-11" db="EMBL/GenBank/DDBJ databases">
        <title>Mixed transmission modes and dynamic genome evolution in an obligate animal-bacterial symbiosis.</title>
        <authorList>
            <person name="Russell S.L."/>
            <person name="Corbett-Detig R.B."/>
            <person name="Cavanaugh C.M."/>
        </authorList>
    </citation>
    <scope>NUCLEOTIDE SEQUENCE [LARGE SCALE GENOMIC DNA]</scope>
    <source>
        <strain evidence="7">Sp-SM6</strain>
    </source>
</reference>
<dbReference type="EMBL" id="MPRK01000061">
    <property type="protein sequence ID" value="OOZ41450.1"/>
    <property type="molecule type" value="Genomic_DNA"/>
</dbReference>
<dbReference type="Pfam" id="PF02104">
    <property type="entry name" value="SURF1"/>
    <property type="match status" value="1"/>
</dbReference>